<dbReference type="SUPFAM" id="SSF81901">
    <property type="entry name" value="HCP-like"/>
    <property type="match status" value="1"/>
</dbReference>
<dbReference type="Proteomes" id="UP000570474">
    <property type="component" value="Unassembled WGS sequence"/>
</dbReference>
<sequence>MNYKKFIVFFISFCAVFFGNVIYILSCGAEADPYDYYISFFNPYQSGKGYEPFYYTGMSPFYEDATTPSETEVNVSDWQRFTGDKVKAADIREYIYTYTKDEMSAVATRSTASLPDSARNNTFVKFLQEDRNQDAARYLLFAKTCEPSVSQIDPWTPPTRNMPTMEALGKEAAELYEKTGNKELRERYALQQVRLLHYSGQYEDAVTTFDKLFKKGGSSLMYYKALALKAGAVQHMGDSIQGAYLFSRVFDKAPALRISCYTSMKWGNAPEEAVYHLCKDNREKAMVAAIYGMRKEEITLEPLKKVYEFDPTSPALMVLAGREISKLESRFLDRAVSSSTDSVTMAGMVNLSPELNTIVNTQIRPLIGWMNSVIDKGKVKDLAFWQVNSAYLSYMCRDYDVARAQLDKVNSKEPEIRNQWEVVNLLININQHKTIDKELEEKLLGTFKWLDSQLAAAPRQRDWWGTGRDRYFGKTYRNLLGVILAPKYHQQKDFAKEALIRGRCDSLNVYDYFLSGQSATEQICDEMNSAQLLQLNNFMKATGKTPYETYLTGFFPKEVDMNAALGESYLRVHDFKTAQQWFRKAGKMTSSYLVFKELFQDFGPDDAPEKAYPKAITQLQFCDKMLALQEKMKVAPVDAKVYYEYATGLFNITYYGRTWNFVSRYRPSTRWYTTECEKDPFERQYFGAYGAEGYYLKAAQAATDPEFRAKCFFMAARCYQKHVTPLEDSDKYYAALVRNRYFPVLRNNYSQTRLYQEVYGQCSYLRDFVKSGR</sequence>
<protein>
    <recommendedName>
        <fullName evidence="3">Tetratricopeptide repeat protein</fullName>
    </recommendedName>
</protein>
<comment type="caution">
    <text evidence="1">The sequence shown here is derived from an EMBL/GenBank/DDBJ whole genome shotgun (WGS) entry which is preliminary data.</text>
</comment>
<dbReference type="EMBL" id="JABAIA010000002">
    <property type="protein sequence ID" value="NLR65827.1"/>
    <property type="molecule type" value="Genomic_DNA"/>
</dbReference>
<gene>
    <name evidence="1" type="ORF">HGH92_16050</name>
</gene>
<reference evidence="1 2" key="1">
    <citation type="submission" date="2020-04" db="EMBL/GenBank/DDBJ databases">
        <authorList>
            <person name="Yin C."/>
        </authorList>
    </citation>
    <scope>NUCLEOTIDE SEQUENCE [LARGE SCALE GENOMIC DNA]</scope>
    <source>
        <strain evidence="1 2">Ae27</strain>
    </source>
</reference>
<dbReference type="RefSeq" id="WP_168871797.1">
    <property type="nucleotide sequence ID" value="NZ_JABAIA010000002.1"/>
</dbReference>
<accession>A0A847RYU1</accession>
<dbReference type="AlphaFoldDB" id="A0A847RYU1"/>
<name>A0A847RYU1_9BACT</name>
<evidence type="ECO:0000313" key="1">
    <source>
        <dbReference type="EMBL" id="NLR65827.1"/>
    </source>
</evidence>
<evidence type="ECO:0000313" key="2">
    <source>
        <dbReference type="Proteomes" id="UP000570474"/>
    </source>
</evidence>
<evidence type="ECO:0008006" key="3">
    <source>
        <dbReference type="Google" id="ProtNLM"/>
    </source>
</evidence>
<keyword evidence="2" id="KW-1185">Reference proteome</keyword>
<organism evidence="1 2">
    <name type="scientific">Chitinophaga varians</name>
    <dbReference type="NCBI Taxonomy" id="2202339"/>
    <lineage>
        <taxon>Bacteria</taxon>
        <taxon>Pseudomonadati</taxon>
        <taxon>Bacteroidota</taxon>
        <taxon>Chitinophagia</taxon>
        <taxon>Chitinophagales</taxon>
        <taxon>Chitinophagaceae</taxon>
        <taxon>Chitinophaga</taxon>
    </lineage>
</organism>
<proteinExistence type="predicted"/>